<protein>
    <recommendedName>
        <fullName evidence="3">Low copy number virion structural protein</fullName>
    </recommendedName>
</protein>
<accession>A0A518VAE6</accession>
<evidence type="ECO:0000313" key="1">
    <source>
        <dbReference type="EMBL" id="QDX93968.1"/>
    </source>
</evidence>
<evidence type="ECO:0000313" key="2">
    <source>
        <dbReference type="Proteomes" id="UP000319432"/>
    </source>
</evidence>
<sequence length="140" mass="16093">MLARYVVGGRLDPPYYPTKTRAHFIGREIFVKGMRSSGTKRVITDTFHLSHDVEFYAISIRSDIITPSDYWNLLIDNQMIAKNVYCKSLEEGLYFQVAHPIKAGTQCKLEFYTEVGDRKQVEVLFHFLSDPEVEPIMIGA</sequence>
<organism evidence="1 2">
    <name type="scientific">Brevibacillus laterosporus</name>
    <name type="common">Bacillus laterosporus</name>
    <dbReference type="NCBI Taxonomy" id="1465"/>
    <lineage>
        <taxon>Bacteria</taxon>
        <taxon>Bacillati</taxon>
        <taxon>Bacillota</taxon>
        <taxon>Bacilli</taxon>
        <taxon>Bacillales</taxon>
        <taxon>Paenibacillaceae</taxon>
        <taxon>Brevibacillus</taxon>
    </lineage>
</organism>
<evidence type="ECO:0008006" key="3">
    <source>
        <dbReference type="Google" id="ProtNLM"/>
    </source>
</evidence>
<name>A0A518VAE6_BRELA</name>
<proteinExistence type="predicted"/>
<dbReference type="EMBL" id="CP033464">
    <property type="protein sequence ID" value="QDX93968.1"/>
    <property type="molecule type" value="Genomic_DNA"/>
</dbReference>
<dbReference type="Proteomes" id="UP000319432">
    <property type="component" value="Chromosome"/>
</dbReference>
<keyword evidence="2" id="KW-1185">Reference proteome</keyword>
<dbReference type="AlphaFoldDB" id="A0A518VAE6"/>
<reference evidence="1 2" key="1">
    <citation type="submission" date="2018-11" db="EMBL/GenBank/DDBJ databases">
        <title>Phylogenetic determinants of toxin gene distribution in genomes of Brevibacillus laterosporus.</title>
        <authorList>
            <person name="Glare T.R."/>
            <person name="Durrant A."/>
            <person name="Berry C."/>
            <person name="Palma L."/>
            <person name="Ormskirk M."/>
            <person name="Cox M.O."/>
        </authorList>
    </citation>
    <scope>NUCLEOTIDE SEQUENCE [LARGE SCALE GENOMIC DNA]</scope>
    <source>
        <strain evidence="1 2">1821L</strain>
    </source>
</reference>
<dbReference type="OrthoDB" id="2601355at2"/>
<gene>
    <name evidence="1" type="ORF">EEL30_17720</name>
</gene>